<evidence type="ECO:0000256" key="7">
    <source>
        <dbReference type="ARBA" id="ARBA00022490"/>
    </source>
</evidence>
<dbReference type="GO" id="GO:0005829">
    <property type="term" value="C:cytosol"/>
    <property type="evidence" value="ECO:0007669"/>
    <property type="project" value="Ensembl"/>
</dbReference>
<keyword evidence="9 13" id="KW-0378">Hydrolase</keyword>
<dbReference type="GO" id="GO:0009229">
    <property type="term" value="P:thiamine diphosphate biosynthetic process"/>
    <property type="evidence" value="ECO:0007669"/>
    <property type="project" value="Ensembl"/>
</dbReference>
<dbReference type="GeneTree" id="ENSGT00390000005996"/>
<feature type="binding site" evidence="14">
    <location>
        <position position="156"/>
    </location>
    <ligand>
        <name>substrate</name>
    </ligand>
</feature>
<comment type="similarity">
    <text evidence="3 13">Belongs to the ThTPase family.</text>
</comment>
<evidence type="ECO:0000256" key="4">
    <source>
        <dbReference type="ARBA" id="ARBA00011245"/>
    </source>
</evidence>
<evidence type="ECO:0000256" key="15">
    <source>
        <dbReference type="PIRSR" id="PIRSR036561-2"/>
    </source>
</evidence>
<dbReference type="Bgee" id="ENSOANG00000041114">
    <property type="expression patterns" value="Expressed in heart and 8 other cell types or tissues"/>
</dbReference>
<dbReference type="InterPro" id="IPR023577">
    <property type="entry name" value="CYTH_domain"/>
</dbReference>
<evidence type="ECO:0000313" key="18">
    <source>
        <dbReference type="Proteomes" id="UP000002279"/>
    </source>
</evidence>
<keyword evidence="8 15" id="KW-0479">Metal-binding</keyword>
<feature type="binding site" evidence="15">
    <location>
        <position position="158"/>
    </location>
    <ligand>
        <name>Mg(2+)</name>
        <dbReference type="ChEBI" id="CHEBI:18420"/>
    </ligand>
</feature>
<dbReference type="SMART" id="SM01118">
    <property type="entry name" value="CYTH"/>
    <property type="match status" value="1"/>
</dbReference>
<dbReference type="InterPro" id="IPR039582">
    <property type="entry name" value="THTPA"/>
</dbReference>
<comment type="function">
    <text evidence="1 13">Hydrolase highly specific for thiamine triphosphate (ThTP).</text>
</comment>
<evidence type="ECO:0000313" key="17">
    <source>
        <dbReference type="Ensembl" id="ENSOANP00000034720.1"/>
    </source>
</evidence>
<dbReference type="EC" id="3.6.1.28" evidence="5 13"/>
<dbReference type="Ensembl" id="ENSOANT00000073899.1">
    <property type="protein sequence ID" value="ENSOANP00000034720.1"/>
    <property type="gene ID" value="ENSOANG00000041114.1"/>
</dbReference>
<protein>
    <recommendedName>
        <fullName evidence="6 13">Thiamine-triphosphatase</fullName>
        <shortName evidence="13">ThTPase</shortName>
        <ecNumber evidence="5 13">3.6.1.28</ecNumber>
    </recommendedName>
</protein>
<feature type="binding site" evidence="15">
    <location>
        <position position="156"/>
    </location>
    <ligand>
        <name>Mg(2+)</name>
        <dbReference type="ChEBI" id="CHEBI:18420"/>
    </ligand>
</feature>
<dbReference type="InParanoid" id="A0A6I8N172"/>
<dbReference type="GO" id="GO:0050333">
    <property type="term" value="F:thiamine triphosphate phosphatase activity"/>
    <property type="evidence" value="ECO:0007669"/>
    <property type="project" value="UniProtKB-EC"/>
</dbReference>
<organism evidence="17 18">
    <name type="scientific">Ornithorhynchus anatinus</name>
    <name type="common">Duckbill platypus</name>
    <dbReference type="NCBI Taxonomy" id="9258"/>
    <lineage>
        <taxon>Eukaryota</taxon>
        <taxon>Metazoa</taxon>
        <taxon>Chordata</taxon>
        <taxon>Craniata</taxon>
        <taxon>Vertebrata</taxon>
        <taxon>Euteleostomi</taxon>
        <taxon>Mammalia</taxon>
        <taxon>Monotremata</taxon>
        <taxon>Ornithorhynchidae</taxon>
        <taxon>Ornithorhynchus</taxon>
    </lineage>
</organism>
<evidence type="ECO:0000256" key="2">
    <source>
        <dbReference type="ARBA" id="ARBA00004496"/>
    </source>
</evidence>
<evidence type="ECO:0000259" key="16">
    <source>
        <dbReference type="PROSITE" id="PS51707"/>
    </source>
</evidence>
<keyword evidence="18" id="KW-1185">Reference proteome</keyword>
<dbReference type="PANTHER" id="PTHR14586:SF1">
    <property type="entry name" value="THIAMINE-TRIPHOSPHATASE"/>
    <property type="match status" value="1"/>
</dbReference>
<reference evidence="17" key="2">
    <citation type="submission" date="2025-09" db="UniProtKB">
        <authorList>
            <consortium name="Ensembl"/>
        </authorList>
    </citation>
    <scope>IDENTIFICATION</scope>
    <source>
        <strain evidence="17">Glennie</strain>
    </source>
</reference>
<sequence length="227" mass="24884">MASGRIEVECKFVPGPGTEERLRALGGTLEHRTSFSDSYYDTAELTLMRADHWLRRREGSGWELKCPGPGVVPGPHTRYDELSAEPAIAARLGEVLGAGPRGADRVEVLLGPLGLQEVATFATQRSSWRLRPAGEEAVGPLTVDLDRADFGYAVGEVEALVGEEAEVPGALERIHNLRRLLGVPELERPPAKLLVYLQRFRPRDYRRLLAAATGQRRDGGGLRGRGR</sequence>
<dbReference type="Proteomes" id="UP000002279">
    <property type="component" value="Unplaced"/>
</dbReference>
<comment type="catalytic activity">
    <reaction evidence="12 13">
        <text>thiamine triphosphate + H2O = thiamine diphosphate + phosphate + H(+)</text>
        <dbReference type="Rhea" id="RHEA:11744"/>
        <dbReference type="ChEBI" id="CHEBI:15377"/>
        <dbReference type="ChEBI" id="CHEBI:15378"/>
        <dbReference type="ChEBI" id="CHEBI:43474"/>
        <dbReference type="ChEBI" id="CHEBI:58937"/>
        <dbReference type="ChEBI" id="CHEBI:58938"/>
        <dbReference type="EC" id="3.6.1.28"/>
    </reaction>
</comment>
<evidence type="ECO:0000256" key="10">
    <source>
        <dbReference type="ARBA" id="ARBA00022842"/>
    </source>
</evidence>
<accession>A0A6I8N172</accession>
<evidence type="ECO:0000256" key="14">
    <source>
        <dbReference type="PIRSR" id="PIRSR036561-1"/>
    </source>
</evidence>
<name>A0A6I8N172_ORNAN</name>
<dbReference type="CDD" id="cd07758">
    <property type="entry name" value="ThTPase"/>
    <property type="match status" value="1"/>
</dbReference>
<feature type="domain" description="CYTH" evidence="16">
    <location>
        <begin position="5"/>
        <end position="200"/>
    </location>
</feature>
<dbReference type="PROSITE" id="PS51707">
    <property type="entry name" value="CYTH"/>
    <property type="match status" value="1"/>
</dbReference>
<feature type="binding site" evidence="14">
    <location>
        <position position="192"/>
    </location>
    <ligand>
        <name>substrate</name>
    </ligand>
</feature>
<comment type="subunit">
    <text evidence="4 13">Monomer.</text>
</comment>
<dbReference type="InterPro" id="IPR033469">
    <property type="entry name" value="CYTH-like_dom_sf"/>
</dbReference>
<feature type="binding site" evidence="15">
    <location>
        <position position="144"/>
    </location>
    <ligand>
        <name>Mg(2+)</name>
        <dbReference type="ChEBI" id="CHEBI:18420"/>
    </ligand>
</feature>
<feature type="binding site" evidence="15">
    <location>
        <position position="7"/>
    </location>
    <ligand>
        <name>Mg(2+)</name>
        <dbReference type="ChEBI" id="CHEBI:18420"/>
    </ligand>
</feature>
<evidence type="ECO:0000256" key="8">
    <source>
        <dbReference type="ARBA" id="ARBA00022723"/>
    </source>
</evidence>
<dbReference type="InterPro" id="IPR012177">
    <property type="entry name" value="ThTPase_euk"/>
</dbReference>
<feature type="binding site" evidence="14">
    <location>
        <position position="65"/>
    </location>
    <ligand>
        <name>substrate</name>
    </ligand>
</feature>
<dbReference type="PANTHER" id="PTHR14586">
    <property type="entry name" value="THIAMINE-TRIPHOSPHATASE"/>
    <property type="match status" value="1"/>
</dbReference>
<dbReference type="OMA" id="HWLRHRE"/>
<feature type="binding site" evidence="14">
    <location>
        <position position="55"/>
    </location>
    <ligand>
        <name>substrate</name>
    </ligand>
</feature>
<keyword evidence="11" id="KW-0007">Acetylation</keyword>
<gene>
    <name evidence="17" type="primary">THTPA</name>
</gene>
<dbReference type="GO" id="GO:0006772">
    <property type="term" value="P:thiamine metabolic process"/>
    <property type="evidence" value="ECO:0007669"/>
    <property type="project" value="InterPro"/>
</dbReference>
<evidence type="ECO:0000256" key="13">
    <source>
        <dbReference type="PIRNR" id="PIRNR036561"/>
    </source>
</evidence>
<dbReference type="PIRSF" id="PIRSF036561">
    <property type="entry name" value="ThTPase"/>
    <property type="match status" value="1"/>
</dbReference>
<keyword evidence="7 13" id="KW-0963">Cytoplasm</keyword>
<feature type="binding site" evidence="14">
    <location>
        <position position="125"/>
    </location>
    <ligand>
        <name>substrate</name>
    </ligand>
</feature>
<evidence type="ECO:0000256" key="9">
    <source>
        <dbReference type="ARBA" id="ARBA00022801"/>
    </source>
</evidence>
<feature type="binding site" evidence="14">
    <location>
        <position position="57"/>
    </location>
    <ligand>
        <name>substrate</name>
    </ligand>
</feature>
<dbReference type="FunFam" id="2.40.320.10:FF:000005">
    <property type="entry name" value="Thiamine-triphosphatase"/>
    <property type="match status" value="1"/>
</dbReference>
<comment type="subcellular location">
    <subcellularLocation>
        <location evidence="2 13">Cytoplasm</location>
    </subcellularLocation>
</comment>
<evidence type="ECO:0000256" key="6">
    <source>
        <dbReference type="ARBA" id="ARBA00020088"/>
    </source>
</evidence>
<feature type="binding site" evidence="14">
    <location>
        <position position="11"/>
    </location>
    <ligand>
        <name>substrate</name>
    </ligand>
</feature>
<evidence type="ECO:0000256" key="3">
    <source>
        <dbReference type="ARBA" id="ARBA00008181"/>
    </source>
</evidence>
<dbReference type="SUPFAM" id="SSF55154">
    <property type="entry name" value="CYTH-like phosphatases"/>
    <property type="match status" value="1"/>
</dbReference>
<feature type="binding site" evidence="15">
    <location>
        <position position="9"/>
    </location>
    <ligand>
        <name>Mg(2+)</name>
        <dbReference type="ChEBI" id="CHEBI:18420"/>
    </ligand>
</feature>
<proteinExistence type="inferred from homology"/>
<reference evidence="17" key="1">
    <citation type="submission" date="2025-08" db="UniProtKB">
        <authorList>
            <consortium name="Ensembl"/>
        </authorList>
    </citation>
    <scope>IDENTIFICATION</scope>
    <source>
        <strain evidence="17">Glennie</strain>
    </source>
</reference>
<evidence type="ECO:0000256" key="12">
    <source>
        <dbReference type="ARBA" id="ARBA00048194"/>
    </source>
</evidence>
<comment type="cofactor">
    <cofactor evidence="15">
        <name>Mg(2+)</name>
        <dbReference type="ChEBI" id="CHEBI:18420"/>
    </cofactor>
    <text evidence="15">Binds 1 Mg(2+) ion per subunit.</text>
</comment>
<keyword evidence="10 15" id="KW-0460">Magnesium</keyword>
<dbReference type="Pfam" id="PF01928">
    <property type="entry name" value="CYTH"/>
    <property type="match status" value="1"/>
</dbReference>
<dbReference type="FunCoup" id="A0A6I8N172">
    <property type="interactions" value="563"/>
</dbReference>
<evidence type="ECO:0000256" key="11">
    <source>
        <dbReference type="ARBA" id="ARBA00022990"/>
    </source>
</evidence>
<dbReference type="Gene3D" id="2.40.320.10">
    <property type="entry name" value="Hypothetical Protein Pfu-838710-001"/>
    <property type="match status" value="1"/>
</dbReference>
<dbReference type="GO" id="GO:0000287">
    <property type="term" value="F:magnesium ion binding"/>
    <property type="evidence" value="ECO:0000318"/>
    <property type="project" value="GO_Central"/>
</dbReference>
<dbReference type="AlphaFoldDB" id="A0A6I8N172"/>
<dbReference type="GO" id="GO:0042357">
    <property type="term" value="P:thiamine diphosphate metabolic process"/>
    <property type="evidence" value="ECO:0000318"/>
    <property type="project" value="GO_Central"/>
</dbReference>
<evidence type="ECO:0000256" key="5">
    <source>
        <dbReference type="ARBA" id="ARBA00012378"/>
    </source>
</evidence>
<evidence type="ECO:0000256" key="1">
    <source>
        <dbReference type="ARBA" id="ARBA00002106"/>
    </source>
</evidence>